<evidence type="ECO:0000313" key="11">
    <source>
        <dbReference type="EMBL" id="KAJ3262570.1"/>
    </source>
</evidence>
<dbReference type="SUPFAM" id="SSF57667">
    <property type="entry name" value="beta-beta-alpha zinc fingers"/>
    <property type="match status" value="1"/>
</dbReference>
<dbReference type="Pfam" id="PF00096">
    <property type="entry name" value="zf-C2H2"/>
    <property type="match status" value="1"/>
</dbReference>
<dbReference type="InterPro" id="IPR013087">
    <property type="entry name" value="Znf_C2H2_type"/>
</dbReference>
<protein>
    <recommendedName>
        <fullName evidence="10">C2H2-type domain-containing protein</fullName>
    </recommendedName>
</protein>
<dbReference type="InterPro" id="IPR036236">
    <property type="entry name" value="Znf_C2H2_sf"/>
</dbReference>
<keyword evidence="6" id="KW-0862">Zinc</keyword>
<keyword evidence="12" id="KW-1185">Reference proteome</keyword>
<proteinExistence type="inferred from homology"/>
<organism evidence="11 12">
    <name type="scientific">Boothiomyces macroporosus</name>
    <dbReference type="NCBI Taxonomy" id="261099"/>
    <lineage>
        <taxon>Eukaryota</taxon>
        <taxon>Fungi</taxon>
        <taxon>Fungi incertae sedis</taxon>
        <taxon>Chytridiomycota</taxon>
        <taxon>Chytridiomycota incertae sedis</taxon>
        <taxon>Chytridiomycetes</taxon>
        <taxon>Rhizophydiales</taxon>
        <taxon>Terramycetaceae</taxon>
        <taxon>Boothiomyces</taxon>
    </lineage>
</organism>
<feature type="domain" description="C2H2-type" evidence="10">
    <location>
        <begin position="104"/>
        <end position="126"/>
    </location>
</feature>
<keyword evidence="2" id="KW-0678">Repressor</keyword>
<comment type="similarity">
    <text evidence="8">Belongs to the pacC/RIM101 family.</text>
</comment>
<dbReference type="FunFam" id="3.30.160.60:FF:002343">
    <property type="entry name" value="Zinc finger protein 33A"/>
    <property type="match status" value="1"/>
</dbReference>
<comment type="caution">
    <text evidence="11">The sequence shown here is derived from an EMBL/GenBank/DDBJ whole genome shotgun (WGS) entry which is preliminary data.</text>
</comment>
<evidence type="ECO:0000256" key="9">
    <source>
        <dbReference type="PROSITE-ProRule" id="PRU00042"/>
    </source>
</evidence>
<evidence type="ECO:0000256" key="3">
    <source>
        <dbReference type="ARBA" id="ARBA00022723"/>
    </source>
</evidence>
<dbReference type="InterPro" id="IPR050806">
    <property type="entry name" value="pacC/RIM101"/>
</dbReference>
<evidence type="ECO:0000259" key="10">
    <source>
        <dbReference type="PROSITE" id="PS50157"/>
    </source>
</evidence>
<keyword evidence="3" id="KW-0479">Metal-binding</keyword>
<evidence type="ECO:0000313" key="12">
    <source>
        <dbReference type="Proteomes" id="UP001210925"/>
    </source>
</evidence>
<evidence type="ECO:0000256" key="2">
    <source>
        <dbReference type="ARBA" id="ARBA00022491"/>
    </source>
</evidence>
<reference evidence="11" key="1">
    <citation type="submission" date="2020-05" db="EMBL/GenBank/DDBJ databases">
        <title>Phylogenomic resolution of chytrid fungi.</title>
        <authorList>
            <person name="Stajich J.E."/>
            <person name="Amses K."/>
            <person name="Simmons R."/>
            <person name="Seto K."/>
            <person name="Myers J."/>
            <person name="Bonds A."/>
            <person name="Quandt C.A."/>
            <person name="Barry K."/>
            <person name="Liu P."/>
            <person name="Grigoriev I."/>
            <person name="Longcore J.E."/>
            <person name="James T.Y."/>
        </authorList>
    </citation>
    <scope>NUCLEOTIDE SEQUENCE</scope>
    <source>
        <strain evidence="11">PLAUS21</strain>
    </source>
</reference>
<keyword evidence="5 9" id="KW-0863">Zinc-finger</keyword>
<evidence type="ECO:0000256" key="8">
    <source>
        <dbReference type="ARBA" id="ARBA00038089"/>
    </source>
</evidence>
<dbReference type="AlphaFoldDB" id="A0AAD5Y8W1"/>
<dbReference type="EMBL" id="JADGKB010000001">
    <property type="protein sequence ID" value="KAJ3262570.1"/>
    <property type="molecule type" value="Genomic_DNA"/>
</dbReference>
<dbReference type="PANTHER" id="PTHR47257">
    <property type="entry name" value="PH-RESPONSE TRANSCRIPTION FACTOR PACC/RIM101"/>
    <property type="match status" value="1"/>
</dbReference>
<keyword evidence="4" id="KW-0677">Repeat</keyword>
<keyword evidence="7" id="KW-0539">Nucleus</keyword>
<gene>
    <name evidence="11" type="ORF">HK103_000099</name>
</gene>
<dbReference type="PROSITE" id="PS50157">
    <property type="entry name" value="ZINC_FINGER_C2H2_2"/>
    <property type="match status" value="2"/>
</dbReference>
<dbReference type="Gene3D" id="3.30.160.60">
    <property type="entry name" value="Classic Zinc Finger"/>
    <property type="match status" value="2"/>
</dbReference>
<feature type="domain" description="C2H2-type" evidence="10">
    <location>
        <begin position="74"/>
        <end position="103"/>
    </location>
</feature>
<dbReference type="SMART" id="SM00355">
    <property type="entry name" value="ZnF_C2H2"/>
    <property type="match status" value="3"/>
</dbReference>
<evidence type="ECO:0000256" key="1">
    <source>
        <dbReference type="ARBA" id="ARBA00004123"/>
    </source>
</evidence>
<dbReference type="Proteomes" id="UP001210925">
    <property type="component" value="Unassembled WGS sequence"/>
</dbReference>
<dbReference type="GO" id="GO:0045944">
    <property type="term" value="P:positive regulation of transcription by RNA polymerase II"/>
    <property type="evidence" value="ECO:0007669"/>
    <property type="project" value="TreeGrafter"/>
</dbReference>
<evidence type="ECO:0000256" key="5">
    <source>
        <dbReference type="ARBA" id="ARBA00022771"/>
    </source>
</evidence>
<evidence type="ECO:0000256" key="4">
    <source>
        <dbReference type="ARBA" id="ARBA00022737"/>
    </source>
</evidence>
<evidence type="ECO:0000256" key="6">
    <source>
        <dbReference type="ARBA" id="ARBA00022833"/>
    </source>
</evidence>
<dbReference type="PANTHER" id="PTHR47257:SF1">
    <property type="entry name" value="PH-RESPONSE TRANSCRIPTION FACTOR PACC_RIM101"/>
    <property type="match status" value="1"/>
</dbReference>
<accession>A0AAD5Y8W1</accession>
<sequence>MDLKKIVNSDEDEYYPLIPIKTEVVSTNHTTPIIMKECLWGKPHCAQLFPDDQALFDHVNQVHIGRKKTDNLCLSCHWGNCNVVCTKRDHITSHIKVHIPVKPYKCKKCTRCFKRAQDLTKHQKTHEELPIEKEKPTHKRSISIFSAVSSDTTVSSVIPDGYMSDPGIGIEDVIKVQKEDDIWCAKPLAHKRKRNIVSELTYKMKSRRLEKSIHLKESPRTNL</sequence>
<evidence type="ECO:0000256" key="7">
    <source>
        <dbReference type="ARBA" id="ARBA00023242"/>
    </source>
</evidence>
<comment type="subcellular location">
    <subcellularLocation>
        <location evidence="1">Nucleus</location>
    </subcellularLocation>
</comment>
<dbReference type="GO" id="GO:0005634">
    <property type="term" value="C:nucleus"/>
    <property type="evidence" value="ECO:0007669"/>
    <property type="project" value="UniProtKB-SubCell"/>
</dbReference>
<dbReference type="PROSITE" id="PS00028">
    <property type="entry name" value="ZINC_FINGER_C2H2_1"/>
    <property type="match status" value="1"/>
</dbReference>
<name>A0AAD5Y8W1_9FUNG</name>
<dbReference type="GO" id="GO:0008270">
    <property type="term" value="F:zinc ion binding"/>
    <property type="evidence" value="ECO:0007669"/>
    <property type="project" value="UniProtKB-KW"/>
</dbReference>